<feature type="signal peptide" evidence="1">
    <location>
        <begin position="1"/>
        <end position="28"/>
    </location>
</feature>
<accession>A0A1M7RE86</accession>
<gene>
    <name evidence="2" type="ORF">SAMN05443668_110253</name>
</gene>
<reference evidence="2 3" key="1">
    <citation type="submission" date="2016-11" db="EMBL/GenBank/DDBJ databases">
        <authorList>
            <person name="Jaros S."/>
            <person name="Januszkiewicz K."/>
            <person name="Wedrychowicz H."/>
        </authorList>
    </citation>
    <scope>NUCLEOTIDE SEQUENCE [LARGE SCALE GENOMIC DNA]</scope>
    <source>
        <strain evidence="2 3">DSM 46144</strain>
    </source>
</reference>
<sequence length="98" mass="10086">MNTWVRRGAGVVILSAGLVAAGSTAAQADDEVAGFNYREYASSSAGVGNVFNNTTNQTAGLIAVNVTAGNLQLGNAQATTEQLGSAFTGNRFGWFRGR</sequence>
<keyword evidence="1" id="KW-0732">Signal</keyword>
<protein>
    <submittedName>
        <fullName evidence="2">Uncharacterized protein</fullName>
    </submittedName>
</protein>
<name>A0A1M7RE86_9ACTN</name>
<organism evidence="2 3">
    <name type="scientific">Cryptosporangium aurantiacum</name>
    <dbReference type="NCBI Taxonomy" id="134849"/>
    <lineage>
        <taxon>Bacteria</taxon>
        <taxon>Bacillati</taxon>
        <taxon>Actinomycetota</taxon>
        <taxon>Actinomycetes</taxon>
        <taxon>Cryptosporangiales</taxon>
        <taxon>Cryptosporangiaceae</taxon>
        <taxon>Cryptosporangium</taxon>
    </lineage>
</organism>
<feature type="chain" id="PRO_5012975043" evidence="1">
    <location>
        <begin position="29"/>
        <end position="98"/>
    </location>
</feature>
<dbReference type="EMBL" id="FRCS01000010">
    <property type="protein sequence ID" value="SHN44544.1"/>
    <property type="molecule type" value="Genomic_DNA"/>
</dbReference>
<dbReference type="OrthoDB" id="9860628at2"/>
<evidence type="ECO:0000313" key="2">
    <source>
        <dbReference type="EMBL" id="SHN44544.1"/>
    </source>
</evidence>
<proteinExistence type="predicted"/>
<dbReference type="Proteomes" id="UP000184440">
    <property type="component" value="Unassembled WGS sequence"/>
</dbReference>
<dbReference type="RefSeq" id="WP_073261449.1">
    <property type="nucleotide sequence ID" value="NZ_FRCS01000010.1"/>
</dbReference>
<dbReference type="AlphaFoldDB" id="A0A1M7RE86"/>
<evidence type="ECO:0000313" key="3">
    <source>
        <dbReference type="Proteomes" id="UP000184440"/>
    </source>
</evidence>
<evidence type="ECO:0000256" key="1">
    <source>
        <dbReference type="SAM" id="SignalP"/>
    </source>
</evidence>
<keyword evidence="3" id="KW-1185">Reference proteome</keyword>